<proteinExistence type="inferred from homology"/>
<evidence type="ECO:0000313" key="5">
    <source>
        <dbReference type="Proteomes" id="UP001157439"/>
    </source>
</evidence>
<evidence type="ECO:0000256" key="1">
    <source>
        <dbReference type="ARBA" id="ARBA00022729"/>
    </source>
</evidence>
<dbReference type="PANTHER" id="PTHR35089">
    <property type="entry name" value="CHAPERONE PROTEIN SKP"/>
    <property type="match status" value="1"/>
</dbReference>
<dbReference type="PIRSF" id="PIRSF002094">
    <property type="entry name" value="OMP26_Skp"/>
    <property type="match status" value="1"/>
</dbReference>
<keyword evidence="1 3" id="KW-0732">Signal</keyword>
<dbReference type="GO" id="GO:0005829">
    <property type="term" value="C:cytosol"/>
    <property type="evidence" value="ECO:0007669"/>
    <property type="project" value="TreeGrafter"/>
</dbReference>
<comment type="caution">
    <text evidence="4">The sequence shown here is derived from an EMBL/GenBank/DDBJ whole genome shotgun (WGS) entry which is preliminary data.</text>
</comment>
<feature type="chain" id="PRO_5041344029" evidence="3">
    <location>
        <begin position="24"/>
        <end position="170"/>
    </location>
</feature>
<dbReference type="SUPFAM" id="SSF111384">
    <property type="entry name" value="OmpH-like"/>
    <property type="match status" value="1"/>
</dbReference>
<evidence type="ECO:0000313" key="4">
    <source>
        <dbReference type="EMBL" id="GLS82717.1"/>
    </source>
</evidence>
<dbReference type="Gene3D" id="3.30.910.20">
    <property type="entry name" value="Skp domain"/>
    <property type="match status" value="1"/>
</dbReference>
<dbReference type="Pfam" id="PF03938">
    <property type="entry name" value="OmpH"/>
    <property type="match status" value="1"/>
</dbReference>
<dbReference type="InterPro" id="IPR005632">
    <property type="entry name" value="Chaperone_Skp"/>
</dbReference>
<protein>
    <submittedName>
        <fullName evidence="4">Molecular chaperone Skp</fullName>
    </submittedName>
</protein>
<name>A0AA37TJR2_9GAMM</name>
<dbReference type="GO" id="GO:0051082">
    <property type="term" value="F:unfolded protein binding"/>
    <property type="evidence" value="ECO:0007669"/>
    <property type="project" value="InterPro"/>
</dbReference>
<reference evidence="4 5" key="1">
    <citation type="journal article" date="2014" name="Int. J. Syst. Evol. Microbiol.">
        <title>Complete genome sequence of Corynebacterium casei LMG S-19264T (=DSM 44701T), isolated from a smear-ripened cheese.</title>
        <authorList>
            <consortium name="US DOE Joint Genome Institute (JGI-PGF)"/>
            <person name="Walter F."/>
            <person name="Albersmeier A."/>
            <person name="Kalinowski J."/>
            <person name="Ruckert C."/>
        </authorList>
    </citation>
    <scope>NUCLEOTIDE SEQUENCE [LARGE SCALE GENOMIC DNA]</scope>
    <source>
        <strain evidence="4 5">NBRC 112785</strain>
    </source>
</reference>
<sequence length="170" mass="18976">MKKALNSALLVMSMVLVPFTANAAAEKIVVVDMQRVFQQLPQREEVAKKIEAEFGDRMAEVRGMQESLRSDMEKQQKDAALMSAQQKTELARKIESAQADLQLKGKALEEDLRARQNEEQNKLLGEVEAALKVLADKEKYDLIIQRGAVVFASEKTDISDKLVEALSKGN</sequence>
<dbReference type="GO" id="GO:0050821">
    <property type="term" value="P:protein stabilization"/>
    <property type="evidence" value="ECO:0007669"/>
    <property type="project" value="TreeGrafter"/>
</dbReference>
<organism evidence="4 5">
    <name type="scientific">Paraferrimonas haliotis</name>
    <dbReference type="NCBI Taxonomy" id="2013866"/>
    <lineage>
        <taxon>Bacteria</taxon>
        <taxon>Pseudomonadati</taxon>
        <taxon>Pseudomonadota</taxon>
        <taxon>Gammaproteobacteria</taxon>
        <taxon>Alteromonadales</taxon>
        <taxon>Ferrimonadaceae</taxon>
        <taxon>Paraferrimonas</taxon>
    </lineage>
</organism>
<dbReference type="RefSeq" id="WP_233132619.1">
    <property type="nucleotide sequence ID" value="NZ_BSPO01000002.1"/>
</dbReference>
<evidence type="ECO:0000256" key="2">
    <source>
        <dbReference type="PIRNR" id="PIRNR002094"/>
    </source>
</evidence>
<dbReference type="Proteomes" id="UP001157439">
    <property type="component" value="Unassembled WGS sequence"/>
</dbReference>
<accession>A0AA37TJR2</accession>
<dbReference type="AlphaFoldDB" id="A0AA37TJR2"/>
<keyword evidence="5" id="KW-1185">Reference proteome</keyword>
<dbReference type="PANTHER" id="PTHR35089:SF1">
    <property type="entry name" value="CHAPERONE PROTEIN SKP"/>
    <property type="match status" value="1"/>
</dbReference>
<dbReference type="InterPro" id="IPR024930">
    <property type="entry name" value="Skp_dom_sf"/>
</dbReference>
<dbReference type="EMBL" id="BSPO01000002">
    <property type="protein sequence ID" value="GLS82717.1"/>
    <property type="molecule type" value="Genomic_DNA"/>
</dbReference>
<evidence type="ECO:0000256" key="3">
    <source>
        <dbReference type="SAM" id="SignalP"/>
    </source>
</evidence>
<dbReference type="SMART" id="SM00935">
    <property type="entry name" value="OmpH"/>
    <property type="match status" value="1"/>
</dbReference>
<gene>
    <name evidence="4" type="primary">skp</name>
    <name evidence="4" type="ORF">GCM10007894_06940</name>
</gene>
<comment type="similarity">
    <text evidence="2">Belongs to the skp family.</text>
</comment>
<feature type="signal peptide" evidence="3">
    <location>
        <begin position="1"/>
        <end position="23"/>
    </location>
</feature>